<name>G9WPX3_9FIRM</name>
<dbReference type="HOGENOM" id="CLU_182788_0_1_9"/>
<dbReference type="RefSeq" id="WP_009535252.1">
    <property type="nucleotide sequence ID" value="NZ_KE148312.1"/>
</dbReference>
<comment type="caution">
    <text evidence="1">The sequence shown here is derived from an EMBL/GenBank/DDBJ whole genome shotgun (WGS) entry which is preliminary data.</text>
</comment>
<reference evidence="1" key="1">
    <citation type="submission" date="2011-08" db="EMBL/GenBank/DDBJ databases">
        <authorList>
            <consortium name="The Broad Institute Genome Sequencing Platform"/>
            <person name="Earl A."/>
            <person name="Ward D."/>
            <person name="Feldgarden M."/>
            <person name="Gevers D."/>
            <person name="Sizova M."/>
            <person name="Hazen A."/>
            <person name="Epstein S."/>
            <person name="Young S.K."/>
            <person name="Zeng Q."/>
            <person name="Gargeya S."/>
            <person name="Fitzgerald M."/>
            <person name="Haas B."/>
            <person name="Abouelleil A."/>
            <person name="Alvarado L."/>
            <person name="Arachchi H.M."/>
            <person name="Berlin A."/>
            <person name="Brown A."/>
            <person name="Chapman S.B."/>
            <person name="Chen Z."/>
            <person name="Dunbar C."/>
            <person name="Freedman E."/>
            <person name="Gearin G."/>
            <person name="Gellesch M."/>
            <person name="Goldberg J."/>
            <person name="Griggs A."/>
            <person name="Gujja S."/>
            <person name="Heiman D."/>
            <person name="Howarth C."/>
            <person name="Larson L."/>
            <person name="Lui A."/>
            <person name="MacDonald P.J.P."/>
            <person name="Montmayeur A."/>
            <person name="Murphy C."/>
            <person name="Neiman D."/>
            <person name="Pearson M."/>
            <person name="Priest M."/>
            <person name="Roberts A."/>
            <person name="Saif S."/>
            <person name="Shea T."/>
            <person name="Shenoy N."/>
            <person name="Sisk P."/>
            <person name="Stolte C."/>
            <person name="Sykes S."/>
            <person name="Wortman J."/>
            <person name="Nusbaum C."/>
            <person name="Birren B."/>
        </authorList>
    </citation>
    <scope>NUCLEOTIDE SEQUENCE</scope>
    <source>
        <strain evidence="1">ACB1</strain>
    </source>
</reference>
<dbReference type="STRING" id="796943.HMPREF9625_01406"/>
<gene>
    <name evidence="1" type="ORF">HMPREF9625_01406</name>
</gene>
<dbReference type="InterPro" id="IPR025346">
    <property type="entry name" value="DUF4250"/>
</dbReference>
<evidence type="ECO:0000313" key="1">
    <source>
        <dbReference type="EMBL" id="EHL10406.1"/>
    </source>
</evidence>
<dbReference type="Pfam" id="PF14056">
    <property type="entry name" value="DUF4250"/>
    <property type="match status" value="1"/>
</dbReference>
<dbReference type="AlphaFoldDB" id="G9WPX3"/>
<organism evidence="1 2">
    <name type="scientific">Oribacterium parvum ACB1</name>
    <dbReference type="NCBI Taxonomy" id="796943"/>
    <lineage>
        <taxon>Bacteria</taxon>
        <taxon>Bacillati</taxon>
        <taxon>Bacillota</taxon>
        <taxon>Clostridia</taxon>
        <taxon>Lachnospirales</taxon>
        <taxon>Lachnospiraceae</taxon>
        <taxon>Oribacterium</taxon>
    </lineage>
</organism>
<accession>G9WPX3</accession>
<sequence length="58" mass="6868">MNIPKDPMILLSFVNTKLRDEYSTLEEFCKGHDLDVESLKKKLEEIGFEYNAELKQFE</sequence>
<proteinExistence type="predicted"/>
<evidence type="ECO:0000313" key="2">
    <source>
        <dbReference type="Proteomes" id="UP000018461"/>
    </source>
</evidence>
<evidence type="ECO:0008006" key="3">
    <source>
        <dbReference type="Google" id="ProtNLM"/>
    </source>
</evidence>
<protein>
    <recommendedName>
        <fullName evidence="3">DUF4250 domain-containing protein</fullName>
    </recommendedName>
</protein>
<dbReference type="PATRIC" id="fig|796943.3.peg.1863"/>
<reference evidence="1" key="2">
    <citation type="submission" date="2013-03" db="EMBL/GenBank/DDBJ databases">
        <title>The Genome Sequence of Oribacterium sp. ACB1.</title>
        <authorList>
            <consortium name="The Broad Institute Genomics Platform"/>
            <consortium name="The Broad Institute Genome Sequencing Center for Infectious Disease"/>
            <person name="Earl A."/>
            <person name="Ward D."/>
            <person name="Feldgarden M."/>
            <person name="Gevers D."/>
            <person name="Sizova M."/>
            <person name="Hazen A."/>
            <person name="Epstein S."/>
            <person name="Walker B."/>
            <person name="Young S."/>
            <person name="Zeng Q."/>
            <person name="Gargeya S."/>
            <person name="Fitzgerald M."/>
            <person name="Haas B."/>
            <person name="Abouelleil A."/>
            <person name="Allen A.W."/>
            <person name="Alvarado L."/>
            <person name="Arachchi H.M."/>
            <person name="Berlin A.M."/>
            <person name="Chapman S.B."/>
            <person name="Gainer-Dewar J."/>
            <person name="Goldberg J."/>
            <person name="Griggs A."/>
            <person name="Gujja S."/>
            <person name="Hansen M."/>
            <person name="Howarth C."/>
            <person name="Imamovic A."/>
            <person name="Ireland A."/>
            <person name="Larimer J."/>
            <person name="McCowan C."/>
            <person name="Murphy C."/>
            <person name="Pearson M."/>
            <person name="Poon T.W."/>
            <person name="Priest M."/>
            <person name="Roberts A."/>
            <person name="Saif S."/>
            <person name="Shea T."/>
            <person name="Sisk P."/>
            <person name="Sykes S."/>
            <person name="Wortman J."/>
            <person name="Nusbaum C."/>
            <person name="Birren B."/>
        </authorList>
    </citation>
    <scope>NUCLEOTIDE SEQUENCE [LARGE SCALE GENOMIC DNA]</scope>
    <source>
        <strain evidence="1">ACB1</strain>
    </source>
</reference>
<dbReference type="Proteomes" id="UP000018461">
    <property type="component" value="Unassembled WGS sequence"/>
</dbReference>
<dbReference type="EMBL" id="AFZC02000001">
    <property type="protein sequence ID" value="EHL10406.1"/>
    <property type="molecule type" value="Genomic_DNA"/>
</dbReference>
<keyword evidence="2" id="KW-1185">Reference proteome</keyword>